<dbReference type="InterPro" id="IPR034690">
    <property type="entry name" value="Endolysin_T4_type"/>
</dbReference>
<dbReference type="OrthoDB" id="5358886at2759"/>
<evidence type="ECO:0000256" key="4">
    <source>
        <dbReference type="ARBA" id="ARBA00022801"/>
    </source>
</evidence>
<keyword evidence="2" id="KW-0929">Antimicrobial</keyword>
<reference evidence="9" key="1">
    <citation type="journal article" date="2014" name="Nat. Commun.">
        <title>Genomic adaptations of the halophilic Dead Sea filamentous fungus Eurotium rubrum.</title>
        <authorList>
            <person name="Kis-Papo T."/>
            <person name="Weig A.R."/>
            <person name="Riley R."/>
            <person name="Persoh D."/>
            <person name="Salamov A."/>
            <person name="Sun H."/>
            <person name="Lipzen A."/>
            <person name="Wasser S.P."/>
            <person name="Rambold G."/>
            <person name="Grigoriev I.V."/>
            <person name="Nevo E."/>
        </authorList>
    </citation>
    <scope>NUCLEOTIDE SEQUENCE [LARGE SCALE GENOMIC DNA]</scope>
    <source>
        <strain evidence="9">CBS 135680</strain>
    </source>
</reference>
<dbReference type="InterPro" id="IPR023347">
    <property type="entry name" value="Lysozyme_dom_sf"/>
</dbReference>
<dbReference type="GO" id="GO:0003796">
    <property type="term" value="F:lysozyme activity"/>
    <property type="evidence" value="ECO:0007669"/>
    <property type="project" value="UniProtKB-EC"/>
</dbReference>
<dbReference type="RefSeq" id="XP_040638436.1">
    <property type="nucleotide sequence ID" value="XM_040782093.1"/>
</dbReference>
<organism evidence="8 9">
    <name type="scientific">Aspergillus ruber (strain CBS 135680)</name>
    <dbReference type="NCBI Taxonomy" id="1388766"/>
    <lineage>
        <taxon>Eukaryota</taxon>
        <taxon>Fungi</taxon>
        <taxon>Dikarya</taxon>
        <taxon>Ascomycota</taxon>
        <taxon>Pezizomycotina</taxon>
        <taxon>Eurotiomycetes</taxon>
        <taxon>Eurotiomycetidae</taxon>
        <taxon>Eurotiales</taxon>
        <taxon>Aspergillaceae</taxon>
        <taxon>Aspergillus</taxon>
        <taxon>Aspergillus subgen. Aspergillus</taxon>
    </lineage>
</organism>
<dbReference type="Pfam" id="PF00959">
    <property type="entry name" value="Phage_lysozyme"/>
    <property type="match status" value="1"/>
</dbReference>
<name>A0A017SCH5_ASPRC</name>
<keyword evidence="5" id="KW-1035">Host cytoplasm</keyword>
<dbReference type="SUPFAM" id="SSF53955">
    <property type="entry name" value="Lysozyme-like"/>
    <property type="match status" value="1"/>
</dbReference>
<comment type="catalytic activity">
    <reaction evidence="1">
        <text>Hydrolysis of (1-&gt;4)-beta-linkages between N-acetylmuramic acid and N-acetyl-D-glucosamine residues in a peptidoglycan and between N-acetyl-D-glucosamine residues in chitodextrins.</text>
        <dbReference type="EC" id="3.2.1.17"/>
    </reaction>
</comment>
<dbReference type="GO" id="GO:0016998">
    <property type="term" value="P:cell wall macromolecule catabolic process"/>
    <property type="evidence" value="ECO:0007669"/>
    <property type="project" value="InterPro"/>
</dbReference>
<feature type="chain" id="PRO_5001496032" evidence="7">
    <location>
        <begin position="22"/>
        <end position="185"/>
    </location>
</feature>
<dbReference type="GO" id="GO:0031640">
    <property type="term" value="P:killing of cells of another organism"/>
    <property type="evidence" value="ECO:0007669"/>
    <property type="project" value="UniProtKB-KW"/>
</dbReference>
<dbReference type="InterPro" id="IPR002196">
    <property type="entry name" value="Glyco_hydro_24"/>
</dbReference>
<evidence type="ECO:0000256" key="1">
    <source>
        <dbReference type="ARBA" id="ARBA00000632"/>
    </source>
</evidence>
<dbReference type="Gene3D" id="1.10.530.40">
    <property type="match status" value="1"/>
</dbReference>
<dbReference type="HOGENOM" id="CLU_091641_3_0_1"/>
<dbReference type="PANTHER" id="PTHR38107:SF3">
    <property type="entry name" value="LYSOZYME RRRD-RELATED"/>
    <property type="match status" value="1"/>
</dbReference>
<gene>
    <name evidence="8" type="ORF">EURHEDRAFT_413108</name>
</gene>
<keyword evidence="6" id="KW-0326">Glycosidase</keyword>
<dbReference type="HAMAP" id="MF_04110">
    <property type="entry name" value="ENDOLYSIN_T4"/>
    <property type="match status" value="1"/>
</dbReference>
<keyword evidence="9" id="KW-1185">Reference proteome</keyword>
<dbReference type="InterPro" id="IPR051018">
    <property type="entry name" value="Bacteriophage_GH24"/>
</dbReference>
<dbReference type="GeneID" id="63697217"/>
<sequence length="185" mass="19561">MAPSKAVLAFIPALAITVAACTGPPANIPTLDLLKGFETMQPDPYDDGFGNPTIGYGHLCTNKACSDVPFSKPLSEDSATRLLQGDLTSAQDAVTNALADPVTLNDNQYGALISWTFNVGNGNMKSSDLVRLMNAGEEIVAVANNELPLWNKANGKVVNGLVRRRKAEVDLFNTPSNFGALPVPC</sequence>
<evidence type="ECO:0000313" key="8">
    <source>
        <dbReference type="EMBL" id="EYE94748.1"/>
    </source>
</evidence>
<dbReference type="InterPro" id="IPR023346">
    <property type="entry name" value="Lysozyme-like_dom_sf"/>
</dbReference>
<feature type="signal peptide" evidence="7">
    <location>
        <begin position="1"/>
        <end position="21"/>
    </location>
</feature>
<keyword evidence="4" id="KW-0378">Hydrolase</keyword>
<keyword evidence="7" id="KW-0732">Signal</keyword>
<dbReference type="InterPro" id="IPR033907">
    <property type="entry name" value="Endolysin_autolysin"/>
</dbReference>
<dbReference type="PROSITE" id="PS51257">
    <property type="entry name" value="PROKAR_LIPOPROTEIN"/>
    <property type="match status" value="1"/>
</dbReference>
<evidence type="ECO:0000256" key="2">
    <source>
        <dbReference type="ARBA" id="ARBA00022529"/>
    </source>
</evidence>
<dbReference type="EMBL" id="KK088425">
    <property type="protein sequence ID" value="EYE94748.1"/>
    <property type="molecule type" value="Genomic_DNA"/>
</dbReference>
<protein>
    <submittedName>
        <fullName evidence="8">Putative lysozyme</fullName>
    </submittedName>
</protein>
<keyword evidence="3" id="KW-0081">Bacteriolytic enzyme</keyword>
<evidence type="ECO:0000256" key="3">
    <source>
        <dbReference type="ARBA" id="ARBA00022638"/>
    </source>
</evidence>
<dbReference type="GO" id="GO:0042742">
    <property type="term" value="P:defense response to bacterium"/>
    <property type="evidence" value="ECO:0007669"/>
    <property type="project" value="UniProtKB-KW"/>
</dbReference>
<evidence type="ECO:0000313" key="9">
    <source>
        <dbReference type="Proteomes" id="UP000019804"/>
    </source>
</evidence>
<dbReference type="AlphaFoldDB" id="A0A017SCH5"/>
<dbReference type="CDD" id="cd00737">
    <property type="entry name" value="lyz_endolysin_autolysin"/>
    <property type="match status" value="1"/>
</dbReference>
<accession>A0A017SCH5</accession>
<evidence type="ECO:0000256" key="5">
    <source>
        <dbReference type="ARBA" id="ARBA00023200"/>
    </source>
</evidence>
<dbReference type="STRING" id="1388766.A0A017SCH5"/>
<dbReference type="PANTHER" id="PTHR38107">
    <property type="match status" value="1"/>
</dbReference>
<proteinExistence type="inferred from homology"/>
<evidence type="ECO:0000256" key="6">
    <source>
        <dbReference type="ARBA" id="ARBA00023295"/>
    </source>
</evidence>
<evidence type="ECO:0000256" key="7">
    <source>
        <dbReference type="SAM" id="SignalP"/>
    </source>
</evidence>
<dbReference type="Proteomes" id="UP000019804">
    <property type="component" value="Unassembled WGS sequence"/>
</dbReference>
<dbReference type="GO" id="GO:0009253">
    <property type="term" value="P:peptidoglycan catabolic process"/>
    <property type="evidence" value="ECO:0007669"/>
    <property type="project" value="InterPro"/>
</dbReference>